<dbReference type="OrthoDB" id="193343at2"/>
<feature type="transmembrane region" description="Helical" evidence="1">
    <location>
        <begin position="83"/>
        <end position="102"/>
    </location>
</feature>
<dbReference type="GO" id="GO:0005886">
    <property type="term" value="C:plasma membrane"/>
    <property type="evidence" value="ECO:0007669"/>
    <property type="project" value="TreeGrafter"/>
</dbReference>
<evidence type="ECO:0008006" key="4">
    <source>
        <dbReference type="Google" id="ProtNLM"/>
    </source>
</evidence>
<dbReference type="EMBL" id="BKAJ01000074">
    <property type="protein sequence ID" value="GEP57100.1"/>
    <property type="molecule type" value="Genomic_DNA"/>
</dbReference>
<evidence type="ECO:0000313" key="3">
    <source>
        <dbReference type="Proteomes" id="UP000321058"/>
    </source>
</evidence>
<dbReference type="PANTHER" id="PTHR34989:SF1">
    <property type="entry name" value="PROTEIN HDED"/>
    <property type="match status" value="1"/>
</dbReference>
<feature type="transmembrane region" description="Helical" evidence="1">
    <location>
        <begin position="108"/>
        <end position="128"/>
    </location>
</feature>
<dbReference type="AlphaFoldDB" id="A0A512NDQ2"/>
<gene>
    <name evidence="2" type="ORF">RSO01_42660</name>
</gene>
<reference evidence="2 3" key="1">
    <citation type="submission" date="2019-07" db="EMBL/GenBank/DDBJ databases">
        <title>Whole genome shotgun sequence of Reyranella soli NBRC 108950.</title>
        <authorList>
            <person name="Hosoyama A."/>
            <person name="Uohara A."/>
            <person name="Ohji S."/>
            <person name="Ichikawa N."/>
        </authorList>
    </citation>
    <scope>NUCLEOTIDE SEQUENCE [LARGE SCALE GENOMIC DNA]</scope>
    <source>
        <strain evidence="2 3">NBRC 108950</strain>
    </source>
</reference>
<comment type="caution">
    <text evidence="2">The sequence shown here is derived from an EMBL/GenBank/DDBJ whole genome shotgun (WGS) entry which is preliminary data.</text>
</comment>
<keyword evidence="1" id="KW-0812">Transmembrane</keyword>
<dbReference type="Proteomes" id="UP000321058">
    <property type="component" value="Unassembled WGS sequence"/>
</dbReference>
<evidence type="ECO:0000256" key="1">
    <source>
        <dbReference type="SAM" id="Phobius"/>
    </source>
</evidence>
<keyword evidence="1" id="KW-1133">Transmembrane helix</keyword>
<dbReference type="Pfam" id="PF03729">
    <property type="entry name" value="DUF308"/>
    <property type="match status" value="2"/>
</dbReference>
<feature type="transmembrane region" description="Helical" evidence="1">
    <location>
        <begin position="140"/>
        <end position="159"/>
    </location>
</feature>
<sequence length="198" mass="20828">MSAPPGLNNGGSVDEAALLDAAADHSLLLLLRGIAAIAFAVLAFFWPKLTIIDLTILWAAYSFVDGVLALTAAIRLKAGRSRAWLGLIGMGGIACAGAVLIAPLELAAHLAAIVSTWACLTGAMYVWVALKLRKAVRGGWILALDGIGIVLFGLALAFWPRLELAALVWLTGWFAALLGSLLLYIRLWLGRSRRAGAG</sequence>
<keyword evidence="1" id="KW-0472">Membrane</keyword>
<organism evidence="2 3">
    <name type="scientific">Reyranella soli</name>
    <dbReference type="NCBI Taxonomy" id="1230389"/>
    <lineage>
        <taxon>Bacteria</taxon>
        <taxon>Pseudomonadati</taxon>
        <taxon>Pseudomonadota</taxon>
        <taxon>Alphaproteobacteria</taxon>
        <taxon>Hyphomicrobiales</taxon>
        <taxon>Reyranellaceae</taxon>
        <taxon>Reyranella</taxon>
    </lineage>
</organism>
<accession>A0A512NDQ2</accession>
<dbReference type="RefSeq" id="WP_147151471.1">
    <property type="nucleotide sequence ID" value="NZ_BKAJ01000074.1"/>
</dbReference>
<dbReference type="InterPro" id="IPR005325">
    <property type="entry name" value="DUF308_memb"/>
</dbReference>
<feature type="transmembrane region" description="Helical" evidence="1">
    <location>
        <begin position="58"/>
        <end position="76"/>
    </location>
</feature>
<name>A0A512NDQ2_9HYPH</name>
<evidence type="ECO:0000313" key="2">
    <source>
        <dbReference type="EMBL" id="GEP57100.1"/>
    </source>
</evidence>
<feature type="transmembrane region" description="Helical" evidence="1">
    <location>
        <begin position="27"/>
        <end position="46"/>
    </location>
</feature>
<dbReference type="PANTHER" id="PTHR34989">
    <property type="entry name" value="PROTEIN HDED"/>
    <property type="match status" value="1"/>
</dbReference>
<proteinExistence type="predicted"/>
<keyword evidence="3" id="KW-1185">Reference proteome</keyword>
<feature type="transmembrane region" description="Helical" evidence="1">
    <location>
        <begin position="165"/>
        <end position="185"/>
    </location>
</feature>
<dbReference type="InterPro" id="IPR052712">
    <property type="entry name" value="Acid_resist_chaperone_HdeD"/>
</dbReference>
<protein>
    <recommendedName>
        <fullName evidence="4">HdeD family acid-resistance protein</fullName>
    </recommendedName>
</protein>